<dbReference type="Pfam" id="PF12796">
    <property type="entry name" value="Ank_2"/>
    <property type="match status" value="1"/>
</dbReference>
<accession>A0A9W7FXZ1</accession>
<dbReference type="SUPFAM" id="SSF48403">
    <property type="entry name" value="Ankyrin repeat"/>
    <property type="match status" value="1"/>
</dbReference>
<evidence type="ECO:0000313" key="4">
    <source>
        <dbReference type="EMBL" id="GMI23345.1"/>
    </source>
</evidence>
<dbReference type="InterPro" id="IPR036770">
    <property type="entry name" value="Ankyrin_rpt-contain_sf"/>
</dbReference>
<dbReference type="InterPro" id="IPR002110">
    <property type="entry name" value="Ankyrin_rpt"/>
</dbReference>
<reference evidence="5" key="1">
    <citation type="journal article" date="2023" name="Commun. Biol.">
        <title>Genome analysis of Parmales, the sister group of diatoms, reveals the evolutionary specialization of diatoms from phago-mixotrophs to photoautotrophs.</title>
        <authorList>
            <person name="Ban H."/>
            <person name="Sato S."/>
            <person name="Yoshikawa S."/>
            <person name="Yamada K."/>
            <person name="Nakamura Y."/>
            <person name="Ichinomiya M."/>
            <person name="Sato N."/>
            <person name="Blanc-Mathieu R."/>
            <person name="Endo H."/>
            <person name="Kuwata A."/>
            <person name="Ogata H."/>
        </authorList>
    </citation>
    <scope>NUCLEOTIDE SEQUENCE [LARGE SCALE GENOMIC DNA]</scope>
</reference>
<dbReference type="PROSITE" id="PS50297">
    <property type="entry name" value="ANK_REP_REGION"/>
    <property type="match status" value="1"/>
</dbReference>
<protein>
    <submittedName>
        <fullName evidence="4">Uncharacterized protein</fullName>
    </submittedName>
</protein>
<feature type="compositionally biased region" description="Low complexity" evidence="3">
    <location>
        <begin position="304"/>
        <end position="327"/>
    </location>
</feature>
<sequence>MSARGSPRRSLRDSSPRSDSEYKSQDPSPRQIDDRFHTPRAQPPSARGASDSEFASPRISARSGGGGSSSRGGGGSSARFAHSDNEFGTPRNNNSARSGYNSARAESKYDDGDESDRYLEGLSESKHTPYVHGHSQHYQQQQPVHQYHQPSPSYEYSSQQQQQQHSYPQAHAPTHPAPQQTPVYYEDPDPYAHQHHQAGGQQYTYPTYHQEPQQQQQQQYYGNHQGQNPPQQHHHQAPQHYSQTPSYEHGSYYAAAPQQQQQHQQPHGDYYQQDQHQQHYQYQQQGHQQHYQEYHSHQQNPPVAQHQQYSQYSSAQYSQQHQQPYYAESKEEDAYQSSASAFHQNYDDAKPPETGQQYHVEDKDVEDIFSYARHNRVEDVEGLLDRGVPVNVRDQYGNTILGISCQNGHKRIMKCALRRGADINSCNYKGNSPLHFCFKYGFGSTLGAYLISKGADVSIRNSDGRTFSEQD</sequence>
<feature type="repeat" description="ANK" evidence="2">
    <location>
        <begin position="396"/>
        <end position="428"/>
    </location>
</feature>
<dbReference type="GO" id="GO:0000062">
    <property type="term" value="F:fatty-acyl-CoA binding"/>
    <property type="evidence" value="ECO:0007669"/>
    <property type="project" value="TreeGrafter"/>
</dbReference>
<feature type="compositionally biased region" description="Low complexity" evidence="3">
    <location>
        <begin position="197"/>
        <end position="231"/>
    </location>
</feature>
<dbReference type="PANTHER" id="PTHR24119">
    <property type="entry name" value="ACYL-COA-BINDING DOMAIN-CONTAINING PROTEIN 6"/>
    <property type="match status" value="1"/>
</dbReference>
<dbReference type="PROSITE" id="PS50088">
    <property type="entry name" value="ANK_REPEAT"/>
    <property type="match status" value="2"/>
</dbReference>
<feature type="compositionally biased region" description="Low complexity" evidence="3">
    <location>
        <begin position="251"/>
        <end position="289"/>
    </location>
</feature>
<dbReference type="Gene3D" id="1.25.40.20">
    <property type="entry name" value="Ankyrin repeat-containing domain"/>
    <property type="match status" value="1"/>
</dbReference>
<evidence type="ECO:0000256" key="3">
    <source>
        <dbReference type="SAM" id="MobiDB-lite"/>
    </source>
</evidence>
<dbReference type="AlphaFoldDB" id="A0A9W7FXZ1"/>
<dbReference type="SMART" id="SM00248">
    <property type="entry name" value="ANK"/>
    <property type="match status" value="2"/>
</dbReference>
<dbReference type="PANTHER" id="PTHR24119:SF0">
    <property type="entry name" value="ACYL-COA-BINDING DOMAIN-CONTAINING PROTEIN 6"/>
    <property type="match status" value="1"/>
</dbReference>
<dbReference type="Proteomes" id="UP001165065">
    <property type="component" value="Unassembled WGS sequence"/>
</dbReference>
<feature type="compositionally biased region" description="Basic and acidic residues" evidence="3">
    <location>
        <begin position="105"/>
        <end position="127"/>
    </location>
</feature>
<feature type="compositionally biased region" description="Polar residues" evidence="3">
    <location>
        <begin position="90"/>
        <end position="101"/>
    </location>
</feature>
<proteinExistence type="predicted"/>
<feature type="compositionally biased region" description="Basic and acidic residues" evidence="3">
    <location>
        <begin position="10"/>
        <end position="24"/>
    </location>
</feature>
<dbReference type="EMBL" id="BRYA01000566">
    <property type="protein sequence ID" value="GMI23345.1"/>
    <property type="molecule type" value="Genomic_DNA"/>
</dbReference>
<dbReference type="OrthoDB" id="341259at2759"/>
<gene>
    <name evidence="4" type="ORF">TrCOL_g12057</name>
</gene>
<keyword evidence="1" id="KW-0446">Lipid-binding</keyword>
<feature type="repeat" description="ANK" evidence="2">
    <location>
        <begin position="429"/>
        <end position="462"/>
    </location>
</feature>
<comment type="caution">
    <text evidence="4">The sequence shown here is derived from an EMBL/GenBank/DDBJ whole genome shotgun (WGS) entry which is preliminary data.</text>
</comment>
<feature type="compositionally biased region" description="Low complexity" evidence="3">
    <location>
        <begin position="130"/>
        <end position="182"/>
    </location>
</feature>
<evidence type="ECO:0000256" key="1">
    <source>
        <dbReference type="ARBA" id="ARBA00023121"/>
    </source>
</evidence>
<feature type="compositionally biased region" description="Gly residues" evidence="3">
    <location>
        <begin position="63"/>
        <end position="76"/>
    </location>
</feature>
<keyword evidence="5" id="KW-1185">Reference proteome</keyword>
<keyword evidence="2" id="KW-0040">ANK repeat</keyword>
<name>A0A9W7FXZ1_9STRA</name>
<feature type="region of interest" description="Disordered" evidence="3">
    <location>
        <begin position="1"/>
        <end position="355"/>
    </location>
</feature>
<organism evidence="4 5">
    <name type="scientific">Triparma columacea</name>
    <dbReference type="NCBI Taxonomy" id="722753"/>
    <lineage>
        <taxon>Eukaryota</taxon>
        <taxon>Sar</taxon>
        <taxon>Stramenopiles</taxon>
        <taxon>Ochrophyta</taxon>
        <taxon>Bolidophyceae</taxon>
        <taxon>Parmales</taxon>
        <taxon>Triparmaceae</taxon>
        <taxon>Triparma</taxon>
    </lineage>
</organism>
<evidence type="ECO:0000256" key="2">
    <source>
        <dbReference type="PROSITE-ProRule" id="PRU00023"/>
    </source>
</evidence>
<evidence type="ECO:0000313" key="5">
    <source>
        <dbReference type="Proteomes" id="UP001165065"/>
    </source>
</evidence>